<keyword evidence="2" id="KW-1185">Reference proteome</keyword>
<accession>A0AC60QQ01</accession>
<protein>
    <submittedName>
        <fullName evidence="1">Uncharacterized protein</fullName>
    </submittedName>
</protein>
<evidence type="ECO:0000313" key="1">
    <source>
        <dbReference type="EMBL" id="KAG0438013.1"/>
    </source>
</evidence>
<organism evidence="1 2">
    <name type="scientific">Ixodes persulcatus</name>
    <name type="common">Taiga tick</name>
    <dbReference type="NCBI Taxonomy" id="34615"/>
    <lineage>
        <taxon>Eukaryota</taxon>
        <taxon>Metazoa</taxon>
        <taxon>Ecdysozoa</taxon>
        <taxon>Arthropoda</taxon>
        <taxon>Chelicerata</taxon>
        <taxon>Arachnida</taxon>
        <taxon>Acari</taxon>
        <taxon>Parasitiformes</taxon>
        <taxon>Ixodida</taxon>
        <taxon>Ixodoidea</taxon>
        <taxon>Ixodidae</taxon>
        <taxon>Ixodinae</taxon>
        <taxon>Ixodes</taxon>
    </lineage>
</organism>
<gene>
    <name evidence="1" type="ORF">HPB47_017186</name>
</gene>
<proteinExistence type="predicted"/>
<evidence type="ECO:0000313" key="2">
    <source>
        <dbReference type="Proteomes" id="UP000805193"/>
    </source>
</evidence>
<dbReference type="Proteomes" id="UP000805193">
    <property type="component" value="Unassembled WGS sequence"/>
</dbReference>
<reference evidence="1 2" key="1">
    <citation type="journal article" date="2020" name="Cell">
        <title>Large-Scale Comparative Analyses of Tick Genomes Elucidate Their Genetic Diversity and Vector Capacities.</title>
        <authorList>
            <consortium name="Tick Genome and Microbiome Consortium (TIGMIC)"/>
            <person name="Jia N."/>
            <person name="Wang J."/>
            <person name="Shi W."/>
            <person name="Du L."/>
            <person name="Sun Y."/>
            <person name="Zhan W."/>
            <person name="Jiang J.F."/>
            <person name="Wang Q."/>
            <person name="Zhang B."/>
            <person name="Ji P."/>
            <person name="Bell-Sakyi L."/>
            <person name="Cui X.M."/>
            <person name="Yuan T.T."/>
            <person name="Jiang B.G."/>
            <person name="Yang W.F."/>
            <person name="Lam T.T."/>
            <person name="Chang Q.C."/>
            <person name="Ding S.J."/>
            <person name="Wang X.J."/>
            <person name="Zhu J.G."/>
            <person name="Ruan X.D."/>
            <person name="Zhao L."/>
            <person name="Wei J.T."/>
            <person name="Ye R.Z."/>
            <person name="Que T.C."/>
            <person name="Du C.H."/>
            <person name="Zhou Y.H."/>
            <person name="Cheng J.X."/>
            <person name="Dai P.F."/>
            <person name="Guo W.B."/>
            <person name="Han X.H."/>
            <person name="Huang E.J."/>
            <person name="Li L.F."/>
            <person name="Wei W."/>
            <person name="Gao Y.C."/>
            <person name="Liu J.Z."/>
            <person name="Shao H.Z."/>
            <person name="Wang X."/>
            <person name="Wang C.C."/>
            <person name="Yang T.C."/>
            <person name="Huo Q.B."/>
            <person name="Li W."/>
            <person name="Chen H.Y."/>
            <person name="Chen S.E."/>
            <person name="Zhou L.G."/>
            <person name="Ni X.B."/>
            <person name="Tian J.H."/>
            <person name="Sheng Y."/>
            <person name="Liu T."/>
            <person name="Pan Y.S."/>
            <person name="Xia L.Y."/>
            <person name="Li J."/>
            <person name="Zhao F."/>
            <person name="Cao W.C."/>
        </authorList>
    </citation>
    <scope>NUCLEOTIDE SEQUENCE [LARGE SCALE GENOMIC DNA]</scope>
    <source>
        <strain evidence="1">Iper-2018</strain>
    </source>
</reference>
<dbReference type="EMBL" id="JABSTQ010006058">
    <property type="protein sequence ID" value="KAG0438013.1"/>
    <property type="molecule type" value="Genomic_DNA"/>
</dbReference>
<name>A0AC60QQ01_IXOPE</name>
<comment type="caution">
    <text evidence="1">The sequence shown here is derived from an EMBL/GenBank/DDBJ whole genome shotgun (WGS) entry which is preliminary data.</text>
</comment>
<sequence>MVAVRALSSDDLSSTSPAKSIFVNVVLPGVPVNLGARTSGTSKKGPRVHWSEAETWLLIRLWEDNIGKLRRQRRNAGVYEAIHLGLERLSIEKTRRQVSDKIDNLHQTYR</sequence>